<dbReference type="AlphaFoldDB" id="A0A1H9ZYH5"/>
<protein>
    <submittedName>
        <fullName evidence="5">L-threonine aldolase</fullName>
    </submittedName>
</protein>
<evidence type="ECO:0000313" key="6">
    <source>
        <dbReference type="Proteomes" id="UP000199820"/>
    </source>
</evidence>
<dbReference type="STRING" id="1526.SAMN02910262_00177"/>
<gene>
    <name evidence="5" type="ORF">SAMN04487771_10014</name>
</gene>
<dbReference type="Gene3D" id="3.40.640.10">
    <property type="entry name" value="Type I PLP-dependent aspartate aminotransferase-like (Major domain)"/>
    <property type="match status" value="1"/>
</dbReference>
<dbReference type="PANTHER" id="PTHR48097:SF5">
    <property type="entry name" value="LOW SPECIFICITY L-THREONINE ALDOLASE"/>
    <property type="match status" value="1"/>
</dbReference>
<comment type="cofactor">
    <cofactor evidence="1">
        <name>pyridoxal 5'-phosphate</name>
        <dbReference type="ChEBI" id="CHEBI:597326"/>
    </cofactor>
</comment>
<dbReference type="Pfam" id="PF01212">
    <property type="entry name" value="Beta_elim_lyase"/>
    <property type="match status" value="1"/>
</dbReference>
<dbReference type="GO" id="GO:0016829">
    <property type="term" value="F:lyase activity"/>
    <property type="evidence" value="ECO:0007669"/>
    <property type="project" value="InterPro"/>
</dbReference>
<proteinExistence type="inferred from homology"/>
<dbReference type="InterPro" id="IPR001597">
    <property type="entry name" value="ArAA_b-elim_lyase/Thr_aldolase"/>
</dbReference>
<dbReference type="SUPFAM" id="SSF53383">
    <property type="entry name" value="PLP-dependent transferases"/>
    <property type="match status" value="1"/>
</dbReference>
<evidence type="ECO:0000259" key="4">
    <source>
        <dbReference type="Pfam" id="PF01212"/>
    </source>
</evidence>
<dbReference type="OrthoDB" id="9774495at2"/>
<evidence type="ECO:0000256" key="1">
    <source>
        <dbReference type="ARBA" id="ARBA00001933"/>
    </source>
</evidence>
<keyword evidence="3" id="KW-0663">Pyridoxal phosphate</keyword>
<dbReference type="Gene3D" id="3.90.1150.10">
    <property type="entry name" value="Aspartate Aminotransferase, domain 1"/>
    <property type="match status" value="1"/>
</dbReference>
<sequence length="346" mass="38917">MLNFSSDYIKTCHPEILKTLQDSLATTHTGYGTDDICAEAKKRIAEQTGTDPEDIFFVSGGTQTNQLAIDTMLKEYEGVISADTGHVNTHEAGAIEYTGHKVMHVPGHNGLIDAGELKDFVETFYQDGNHEHMVFPGMVYISFPTEYGTLYTKKQLADIAAVCREYHMIFYLDGARLGYGLAADTDVTLRDIAELTDAFYIGGTKVGAMLGEALVFTKHNTPSHFVHRLKKHGALMAKGWIMGAQFETLFRDGLYGRISANAIEKARDLRRGLEKRGFRFWLDSPTNQQFVVLENGFADRLQKEVVLSYWEKADEEHTVYRFATNWATTGEDLDELWKVMDRISAL</sequence>
<evidence type="ECO:0000256" key="3">
    <source>
        <dbReference type="ARBA" id="ARBA00022898"/>
    </source>
</evidence>
<evidence type="ECO:0000313" key="5">
    <source>
        <dbReference type="EMBL" id="SES86469.1"/>
    </source>
</evidence>
<dbReference type="EMBL" id="FOIL01000001">
    <property type="protein sequence ID" value="SES86469.1"/>
    <property type="molecule type" value="Genomic_DNA"/>
</dbReference>
<accession>A0A1H9ZYH5</accession>
<feature type="domain" description="Aromatic amino acid beta-eliminating lyase/threonine aldolase" evidence="4">
    <location>
        <begin position="6"/>
        <end position="247"/>
    </location>
</feature>
<organism evidence="5 6">
    <name type="scientific">[Clostridium] aminophilum</name>
    <dbReference type="NCBI Taxonomy" id="1526"/>
    <lineage>
        <taxon>Bacteria</taxon>
        <taxon>Bacillati</taxon>
        <taxon>Bacillota</taxon>
        <taxon>Clostridia</taxon>
        <taxon>Lachnospirales</taxon>
        <taxon>Lachnospiraceae</taxon>
    </lineage>
</organism>
<dbReference type="PANTHER" id="PTHR48097">
    <property type="entry name" value="L-THREONINE ALDOLASE-RELATED"/>
    <property type="match status" value="1"/>
</dbReference>
<comment type="similarity">
    <text evidence="2">Belongs to the threonine aldolase family.</text>
</comment>
<reference evidence="5 6" key="1">
    <citation type="submission" date="2016-10" db="EMBL/GenBank/DDBJ databases">
        <authorList>
            <person name="de Groot N.N."/>
        </authorList>
    </citation>
    <scope>NUCLEOTIDE SEQUENCE [LARGE SCALE GENOMIC DNA]</scope>
    <source>
        <strain evidence="5 6">KH1P1</strain>
    </source>
</reference>
<evidence type="ECO:0000256" key="2">
    <source>
        <dbReference type="ARBA" id="ARBA00006966"/>
    </source>
</evidence>
<dbReference type="InterPro" id="IPR015424">
    <property type="entry name" value="PyrdxlP-dep_Trfase"/>
</dbReference>
<keyword evidence="6" id="KW-1185">Reference proteome</keyword>
<dbReference type="GO" id="GO:0006520">
    <property type="term" value="P:amino acid metabolic process"/>
    <property type="evidence" value="ECO:0007669"/>
    <property type="project" value="InterPro"/>
</dbReference>
<dbReference type="eggNOG" id="COG2008">
    <property type="taxonomic scope" value="Bacteria"/>
</dbReference>
<dbReference type="InterPro" id="IPR015422">
    <property type="entry name" value="PyrdxlP-dep_Trfase_small"/>
</dbReference>
<dbReference type="InterPro" id="IPR015421">
    <property type="entry name" value="PyrdxlP-dep_Trfase_major"/>
</dbReference>
<dbReference type="Proteomes" id="UP000199820">
    <property type="component" value="Unassembled WGS sequence"/>
</dbReference>
<dbReference type="RefSeq" id="WP_074647556.1">
    <property type="nucleotide sequence ID" value="NZ_FOIL01000001.1"/>
</dbReference>
<name>A0A1H9ZYH5_9FIRM</name>